<comment type="caution">
    <text evidence="1">The sequence shown here is derived from an EMBL/GenBank/DDBJ whole genome shotgun (WGS) entry which is preliminary data.</text>
</comment>
<organism evidence="1">
    <name type="scientific">Synechococcus sp. SB0676_bin_10</name>
    <dbReference type="NCBI Taxonomy" id="2604869"/>
    <lineage>
        <taxon>Bacteria</taxon>
        <taxon>Bacillati</taxon>
        <taxon>Cyanobacteriota</taxon>
        <taxon>Cyanophyceae</taxon>
        <taxon>Synechococcales</taxon>
        <taxon>Synechococcaceae</taxon>
        <taxon>Synechococcus</taxon>
    </lineage>
</organism>
<accession>A0A6B1F4K4</accession>
<name>A0A6B1F4K4_9SYNE</name>
<gene>
    <name evidence="1" type="ORF">F4162_02755</name>
</gene>
<dbReference type="EMBL" id="VYDO01000100">
    <property type="protein sequence ID" value="MYG37931.1"/>
    <property type="molecule type" value="Genomic_DNA"/>
</dbReference>
<protein>
    <submittedName>
        <fullName evidence="1">Uncharacterized protein</fullName>
    </submittedName>
</protein>
<reference evidence="1" key="1">
    <citation type="submission" date="2019-09" db="EMBL/GenBank/DDBJ databases">
        <title>Characterisation of the sponge microbiome using genome-centric metagenomics.</title>
        <authorList>
            <person name="Engelberts J.P."/>
            <person name="Robbins S.J."/>
            <person name="De Goeij J.M."/>
            <person name="Aranda M."/>
            <person name="Bell S.C."/>
            <person name="Webster N.S."/>
        </authorList>
    </citation>
    <scope>NUCLEOTIDE SEQUENCE</scope>
    <source>
        <strain evidence="1">SB0676_bin_10</strain>
    </source>
</reference>
<evidence type="ECO:0000313" key="1">
    <source>
        <dbReference type="EMBL" id="MYG37931.1"/>
    </source>
</evidence>
<dbReference type="AlphaFoldDB" id="A0A6B1F4K4"/>
<sequence length="69" mass="7744">MDSPFSITELKVLWGRFEGSPFAFWDLIYTRSKDTATVSQALDPLLGQGSDESFVQRILTAAREHPPQS</sequence>
<proteinExistence type="predicted"/>